<evidence type="ECO:0000313" key="1">
    <source>
        <dbReference type="EMBL" id="ANP74384.1"/>
    </source>
</evidence>
<sequence length="170" mass="18887">MTSLPPSYSLTDSSEWRADVLPQIDAKLRSCIYDSDWLSDAPSPFDVQHRETARFYETNSGVSPTILGQFDPEQPRASIPPDRTFLGLFEKRAVIVGGEVARLWPLRYETALAPRDSGYFAITEGSIFSHLRVQLFYTIGGAVGQAQVLSARMGGSPVIVARLLSQTDWY</sequence>
<dbReference type="Proteomes" id="UP000092582">
    <property type="component" value="Chromosome 1"/>
</dbReference>
<accession>A0A1B1BP62</accession>
<dbReference type="AlphaFoldDB" id="A0A1B1BP62"/>
<gene>
    <name evidence="1" type="ORF">PA27867_3458</name>
</gene>
<protein>
    <submittedName>
        <fullName evidence="1">Uncharacterized protein</fullName>
    </submittedName>
</protein>
<dbReference type="EMBL" id="CP016282">
    <property type="protein sequence ID" value="ANP74384.1"/>
    <property type="molecule type" value="Genomic_DNA"/>
</dbReference>
<name>A0A1B1BP62_9MICO</name>
<evidence type="ECO:0000313" key="2">
    <source>
        <dbReference type="Proteomes" id="UP000092582"/>
    </source>
</evidence>
<organism evidence="1 2">
    <name type="scientific">Cryobacterium arcticum</name>
    <dbReference type="NCBI Taxonomy" id="670052"/>
    <lineage>
        <taxon>Bacteria</taxon>
        <taxon>Bacillati</taxon>
        <taxon>Actinomycetota</taxon>
        <taxon>Actinomycetes</taxon>
        <taxon>Micrococcales</taxon>
        <taxon>Microbacteriaceae</taxon>
        <taxon>Cryobacterium</taxon>
    </lineage>
</organism>
<dbReference type="KEGG" id="cart:PA27867_3458"/>
<keyword evidence="2" id="KW-1185">Reference proteome</keyword>
<proteinExistence type="predicted"/>
<reference evidence="1 2" key="1">
    <citation type="submission" date="2016-06" db="EMBL/GenBank/DDBJ databases">
        <title>Genome sequencing of Cryobacterium arcticum PAMC 27867.</title>
        <authorList>
            <person name="Lee J."/>
            <person name="Kim O.-S."/>
        </authorList>
    </citation>
    <scope>NUCLEOTIDE SEQUENCE [LARGE SCALE GENOMIC DNA]</scope>
    <source>
        <strain evidence="1 2">PAMC 27867</strain>
    </source>
</reference>